<organism evidence="1 2">
    <name type="scientific">Agrobacterium deltaense Zutra 3/1</name>
    <dbReference type="NCBI Taxonomy" id="1183427"/>
    <lineage>
        <taxon>Bacteria</taxon>
        <taxon>Pseudomonadati</taxon>
        <taxon>Pseudomonadota</taxon>
        <taxon>Alphaproteobacteria</taxon>
        <taxon>Hyphomicrobiales</taxon>
        <taxon>Rhizobiaceae</taxon>
        <taxon>Rhizobium/Agrobacterium group</taxon>
        <taxon>Agrobacterium</taxon>
    </lineage>
</organism>
<dbReference type="GO" id="GO:0008115">
    <property type="term" value="F:sarcosine oxidase activity"/>
    <property type="evidence" value="ECO:0007669"/>
    <property type="project" value="InterPro"/>
</dbReference>
<dbReference type="InterPro" id="IPR006280">
    <property type="entry name" value="SoxG_het"/>
</dbReference>
<evidence type="ECO:0000313" key="1">
    <source>
        <dbReference type="EMBL" id="CUX43296.1"/>
    </source>
</evidence>
<dbReference type="InterPro" id="IPR007375">
    <property type="entry name" value="SoxG"/>
</dbReference>
<accession>A0A1S7QWH0</accession>
<proteinExistence type="predicted"/>
<keyword evidence="1" id="KW-0560">Oxidoreductase</keyword>
<evidence type="ECO:0000313" key="2">
    <source>
        <dbReference type="Proteomes" id="UP000191987"/>
    </source>
</evidence>
<dbReference type="EC" id="1.5.99.5" evidence="1"/>
<dbReference type="Gene3D" id="3.30.1360.120">
    <property type="entry name" value="Probable tRNA modification gtpase trme, domain 1"/>
    <property type="match status" value="1"/>
</dbReference>
<dbReference type="EMBL" id="FBWG01000028">
    <property type="protein sequence ID" value="CUX43296.1"/>
    <property type="molecule type" value="Genomic_DNA"/>
</dbReference>
<dbReference type="GO" id="GO:0050099">
    <property type="term" value="F:methylglutamate dehydrogenase activity"/>
    <property type="evidence" value="ECO:0007669"/>
    <property type="project" value="UniProtKB-EC"/>
</dbReference>
<dbReference type="InterPro" id="IPR027266">
    <property type="entry name" value="TrmE/GcvT-like"/>
</dbReference>
<dbReference type="GO" id="GO:1901053">
    <property type="term" value="P:sarcosine catabolic process"/>
    <property type="evidence" value="ECO:0007669"/>
    <property type="project" value="InterPro"/>
</dbReference>
<name>A0A1S7QWH0_9HYPH</name>
<dbReference type="Pfam" id="PF04268">
    <property type="entry name" value="SoxG"/>
    <property type="match status" value="1"/>
</dbReference>
<protein>
    <submittedName>
        <fullName evidence="1">Putative N-methyl glutamate dehydrogenase/oxidoreductase large subunit D</fullName>
        <ecNumber evidence="1">1.5.99.5</ecNumber>
    </submittedName>
</protein>
<dbReference type="AlphaFoldDB" id="A0A1S7QWH0"/>
<dbReference type="SUPFAM" id="SSF103025">
    <property type="entry name" value="Folate-binding domain"/>
    <property type="match status" value="1"/>
</dbReference>
<reference evidence="1 2" key="1">
    <citation type="submission" date="2016-01" db="EMBL/GenBank/DDBJ databases">
        <authorList>
            <person name="Oliw E.H."/>
        </authorList>
    </citation>
    <scope>NUCLEOTIDE SEQUENCE [LARGE SCALE GENOMIC DNA]</scope>
    <source>
        <strain evidence="1 2">Zutra 3-1</strain>
    </source>
</reference>
<sequence length="191" mass="20524">MSILKTRNSMSDFKPDFKSGFRPTLCPVLGAKRAIASTAIKLSPLPEGAIIHVLAAPDATDLEVRLRGLTIGDIRAVSPGQWFIVGEHPLSHADMKALLAALEPQATGVDQSQGRVRIRIEGKMAERVLAKGTAVDLSLAAFPVGHSAATLIGHIAAHLTRVNAQVFEVIVLRGFAESLWDDLARMSLEFQ</sequence>
<gene>
    <name evidence="1" type="primary">mgdD</name>
    <name evidence="1" type="ORF">AGR7C_Lc100322</name>
</gene>
<dbReference type="Proteomes" id="UP000191987">
    <property type="component" value="Unassembled WGS sequence"/>
</dbReference>
<dbReference type="NCBIfam" id="TIGR01375">
    <property type="entry name" value="soxG"/>
    <property type="match status" value="1"/>
</dbReference>